<dbReference type="Proteomes" id="UP001292094">
    <property type="component" value="Unassembled WGS sequence"/>
</dbReference>
<comment type="similarity">
    <text evidence="1 6">Belongs to the DNA mismatch repair MutS family.</text>
</comment>
<dbReference type="SUPFAM" id="SSF63748">
    <property type="entry name" value="Tudor/PWWP/MBT"/>
    <property type="match status" value="1"/>
</dbReference>
<gene>
    <name evidence="9" type="ORF">Pmani_015224</name>
</gene>
<dbReference type="InterPro" id="IPR007695">
    <property type="entry name" value="DNA_mismatch_repair_MutS-lik_N"/>
</dbReference>
<dbReference type="GO" id="GO:0140664">
    <property type="term" value="F:ATP-dependent DNA damage sensor activity"/>
    <property type="evidence" value="ECO:0007669"/>
    <property type="project" value="InterPro"/>
</dbReference>
<dbReference type="Gene3D" id="2.30.30.140">
    <property type="match status" value="1"/>
</dbReference>
<accession>A0AAE1UBU4</accession>
<dbReference type="InterPro" id="IPR036678">
    <property type="entry name" value="MutS_con_dom_sf"/>
</dbReference>
<dbReference type="InterPro" id="IPR016151">
    <property type="entry name" value="DNA_mismatch_repair_MutS_N"/>
</dbReference>
<dbReference type="FunFam" id="3.40.1170.10:FF:000002">
    <property type="entry name" value="DNA mismatch repair protein"/>
    <property type="match status" value="1"/>
</dbReference>
<evidence type="ECO:0000259" key="8">
    <source>
        <dbReference type="PROSITE" id="PS50812"/>
    </source>
</evidence>
<dbReference type="InterPro" id="IPR007696">
    <property type="entry name" value="DNA_mismatch_repair_MutS_core"/>
</dbReference>
<dbReference type="PROSITE" id="PS00486">
    <property type="entry name" value="DNA_MISMATCH_REPAIR_2"/>
    <property type="match status" value="1"/>
</dbReference>
<dbReference type="GO" id="GO:0005524">
    <property type="term" value="F:ATP binding"/>
    <property type="evidence" value="ECO:0007669"/>
    <property type="project" value="UniProtKB-UniRule"/>
</dbReference>
<proteinExistence type="inferred from homology"/>
<dbReference type="InterPro" id="IPR036187">
    <property type="entry name" value="DNA_mismatch_repair_MutS_sf"/>
</dbReference>
<feature type="compositionally biased region" description="Acidic residues" evidence="7">
    <location>
        <begin position="143"/>
        <end position="166"/>
    </location>
</feature>
<dbReference type="Pfam" id="PF01624">
    <property type="entry name" value="MutS_I"/>
    <property type="match status" value="1"/>
</dbReference>
<feature type="region of interest" description="Disordered" evidence="7">
    <location>
        <begin position="592"/>
        <end position="620"/>
    </location>
</feature>
<feature type="region of interest" description="Disordered" evidence="7">
    <location>
        <begin position="139"/>
        <end position="261"/>
    </location>
</feature>
<dbReference type="FunFam" id="1.10.1420.10:FF:000005">
    <property type="entry name" value="DNA mismatch repair protein"/>
    <property type="match status" value="1"/>
</dbReference>
<dbReference type="GO" id="GO:0032301">
    <property type="term" value="C:MutSalpha complex"/>
    <property type="evidence" value="ECO:0007669"/>
    <property type="project" value="TreeGrafter"/>
</dbReference>
<dbReference type="Gene3D" id="3.40.50.300">
    <property type="entry name" value="P-loop containing nucleotide triphosphate hydrolases"/>
    <property type="match status" value="1"/>
</dbReference>
<dbReference type="EMBL" id="JAWZYT010001309">
    <property type="protein sequence ID" value="KAK4313430.1"/>
    <property type="molecule type" value="Genomic_DNA"/>
</dbReference>
<evidence type="ECO:0000256" key="1">
    <source>
        <dbReference type="ARBA" id="ARBA00006271"/>
    </source>
</evidence>
<dbReference type="InterPro" id="IPR027417">
    <property type="entry name" value="P-loop_NTPase"/>
</dbReference>
<dbReference type="SMART" id="SM00293">
    <property type="entry name" value="PWWP"/>
    <property type="match status" value="1"/>
</dbReference>
<feature type="compositionally biased region" description="Basic and acidic residues" evidence="7">
    <location>
        <begin position="228"/>
        <end position="245"/>
    </location>
</feature>
<evidence type="ECO:0000256" key="7">
    <source>
        <dbReference type="SAM" id="MobiDB-lite"/>
    </source>
</evidence>
<dbReference type="PANTHER" id="PTHR11361">
    <property type="entry name" value="DNA MISMATCH REPAIR PROTEIN MUTS FAMILY MEMBER"/>
    <property type="match status" value="1"/>
</dbReference>
<dbReference type="InterPro" id="IPR017261">
    <property type="entry name" value="DNA_mismatch_repair_MutS/MSH"/>
</dbReference>
<dbReference type="SUPFAM" id="SSF52540">
    <property type="entry name" value="P-loop containing nucleoside triphosphate hydrolases"/>
    <property type="match status" value="1"/>
</dbReference>
<dbReference type="PROSITE" id="PS50812">
    <property type="entry name" value="PWWP"/>
    <property type="match status" value="1"/>
</dbReference>
<dbReference type="Gene3D" id="3.30.420.110">
    <property type="entry name" value="MutS, connector domain"/>
    <property type="match status" value="1"/>
</dbReference>
<keyword evidence="2 6" id="KW-0547">Nucleotide-binding</keyword>
<keyword evidence="4 6" id="KW-0067">ATP-binding</keyword>
<dbReference type="InterPro" id="IPR000432">
    <property type="entry name" value="DNA_mismatch_repair_MutS_C"/>
</dbReference>
<feature type="compositionally biased region" description="Basic and acidic residues" evidence="7">
    <location>
        <begin position="167"/>
        <end position="185"/>
    </location>
</feature>
<evidence type="ECO:0000256" key="5">
    <source>
        <dbReference type="ARBA" id="ARBA00023125"/>
    </source>
</evidence>
<dbReference type="GO" id="GO:0006298">
    <property type="term" value="P:mismatch repair"/>
    <property type="evidence" value="ECO:0007669"/>
    <property type="project" value="InterPro"/>
</dbReference>
<dbReference type="Pfam" id="PF00855">
    <property type="entry name" value="PWWP"/>
    <property type="match status" value="1"/>
</dbReference>
<dbReference type="Pfam" id="PF05192">
    <property type="entry name" value="MutS_III"/>
    <property type="match status" value="1"/>
</dbReference>
<dbReference type="SUPFAM" id="SSF48334">
    <property type="entry name" value="DNA repair protein MutS, domain III"/>
    <property type="match status" value="1"/>
</dbReference>
<evidence type="ECO:0000313" key="9">
    <source>
        <dbReference type="EMBL" id="KAK4313430.1"/>
    </source>
</evidence>
<sequence length="1336" mass="149185">MAKQASIYNFFTKSPAANNNNSGNNDKNNLKLKGTSVCEFDLVWAKLEGYPWWPAVVCSSPGENNTSFTHKNKIHVQFFDTPPTRGWVKETLVKSFCAPGNKGIPTYKDTNWVKAVKQAQKMEGSGSEDREALIVHMLPTDGDGSEDVGGSEDGSEDDGGGSEDESDNSKENKRRTPENKNGEPKNKRRRIILCSDSESEDDYKPDKESESEDESVSSGVDENQLTDNSHETHSEMDSPVKETPKFKKFKKSLPEKSPSLKCLSSVAKSSVSASPSNPPSSPKVSSVTKSSLAAFAATKEAVVTEDSEDWPYLHNPWLQPDNIKDRDHKRPTHPDYNKRTLHVPDAFLNKQTPGMRQWWELKSRHFDTVLFFKMGKFYELFHMDAVLGVQELGLLMMKGDNAHAGFPEIAYGRYSATLIDKGYKVARIEQTETPDMMEKRCKKMGGASKFDRVVRREVCQVTTKATRVYSFLDGDDANTQTSHLLAITERGPSGGSGVDVCEFGVAFVDASTALFHVGQFTDDTHLSRLRTLLAHYPADQVLVERGKLSHKTNALINSTVSPSLKETLMPDKEFWSAGKTLAFLADGPYFNTHTDDGEKEEEEEEGKNGEKKKKKERENGEKKCIKTGGIAWPEELKLMLDEGDHLGLTARIECELGLSSLGALVWYLQECCLEEQLLTRRRLSRYLPKDTHTHTHAHARTSSAITRHYMVLDGITLKNLEIFENSSGGTEGTLMERLDNCSTPFGKRLLRRWLCAPLCQPAGIHSRLQAVTDLRTHTDTLQQATRLLKSLPDLERILAKVHTQGLKRQSTHPDTRAVFYEDIKYNRKKVVDFLAALNGFKTTLEIIDTFKDITDIIGTLTSNLLKSCITTTDNGGNFPLIHKDLNFFDTAFNHNEARSEGKIIPSRGVDVDYDAAVTTINNTKLQLQDYLKLQCTHFGTKVEYWGNDKKRYQLQVPDHACKKATDEYELTNQKKGYKRYWTTHIQTLLNVILNAEQQRNIALTDIARRIFNQFDQSYKKWESVLECMSVLDVLISLTRYSQQTNTVLPDIVNTHADVQPFLEIKDGLHPCVTSTLSGDEFIPNDIRLGGVGGAGGSDGGGAFTLVTGPNMGGKSTLMRQTALLCLLAQLGSYVPASSCRLTPIDRVFTRLGTSDQIMQGQSTFLVELAETSSILQHATQHSLVLIDELGRGTASYDGTAIASGVVEALLTLAPRTLFSTHYHSLVDDFANHHKVTLGHMACMVEGENEDDPTQEHITFLYKFTEGACPKSYGFNAALLADLPRAVIRAGSDKAKRLEKTNARKHAFRKMFALSNDNNVTRPKALREYINIIKHLE</sequence>
<dbReference type="InterPro" id="IPR045076">
    <property type="entry name" value="MutS"/>
</dbReference>
<dbReference type="SMART" id="SM00534">
    <property type="entry name" value="MUTSac"/>
    <property type="match status" value="1"/>
</dbReference>
<dbReference type="SMART" id="SM00533">
    <property type="entry name" value="MUTSd"/>
    <property type="match status" value="1"/>
</dbReference>
<dbReference type="GO" id="GO:0030983">
    <property type="term" value="F:mismatched DNA binding"/>
    <property type="evidence" value="ECO:0007669"/>
    <property type="project" value="UniProtKB-UniRule"/>
</dbReference>
<reference evidence="9" key="1">
    <citation type="submission" date="2023-11" db="EMBL/GenBank/DDBJ databases">
        <title>Genome assemblies of two species of porcelain crab, Petrolisthes cinctipes and Petrolisthes manimaculis (Anomura: Porcellanidae).</title>
        <authorList>
            <person name="Angst P."/>
        </authorList>
    </citation>
    <scope>NUCLEOTIDE SEQUENCE</scope>
    <source>
        <strain evidence="9">PB745_02</strain>
        <tissue evidence="9">Gill</tissue>
    </source>
</reference>
<evidence type="ECO:0000256" key="4">
    <source>
        <dbReference type="ARBA" id="ARBA00022840"/>
    </source>
</evidence>
<dbReference type="SUPFAM" id="SSF55271">
    <property type="entry name" value="DNA repair protein MutS, domain I"/>
    <property type="match status" value="1"/>
</dbReference>
<evidence type="ECO:0000256" key="3">
    <source>
        <dbReference type="ARBA" id="ARBA00022763"/>
    </source>
</evidence>
<dbReference type="Gene3D" id="3.40.1170.10">
    <property type="entry name" value="DNA repair protein MutS, domain I"/>
    <property type="match status" value="1"/>
</dbReference>
<organism evidence="9 10">
    <name type="scientific">Petrolisthes manimaculis</name>
    <dbReference type="NCBI Taxonomy" id="1843537"/>
    <lineage>
        <taxon>Eukaryota</taxon>
        <taxon>Metazoa</taxon>
        <taxon>Ecdysozoa</taxon>
        <taxon>Arthropoda</taxon>
        <taxon>Crustacea</taxon>
        <taxon>Multicrustacea</taxon>
        <taxon>Malacostraca</taxon>
        <taxon>Eumalacostraca</taxon>
        <taxon>Eucarida</taxon>
        <taxon>Decapoda</taxon>
        <taxon>Pleocyemata</taxon>
        <taxon>Anomura</taxon>
        <taxon>Galatheoidea</taxon>
        <taxon>Porcellanidae</taxon>
        <taxon>Petrolisthes</taxon>
    </lineage>
</organism>
<evidence type="ECO:0000313" key="10">
    <source>
        <dbReference type="Proteomes" id="UP001292094"/>
    </source>
</evidence>
<keyword evidence="3 6" id="KW-0227">DNA damage</keyword>
<dbReference type="Gene3D" id="1.10.1420.10">
    <property type="match status" value="2"/>
</dbReference>
<dbReference type="CDD" id="cd05837">
    <property type="entry name" value="PWWP_MSH6"/>
    <property type="match status" value="1"/>
</dbReference>
<protein>
    <recommendedName>
        <fullName evidence="6">DNA mismatch repair protein</fullName>
    </recommendedName>
</protein>
<dbReference type="InterPro" id="IPR000313">
    <property type="entry name" value="PWWP_dom"/>
</dbReference>
<dbReference type="Pfam" id="PF00488">
    <property type="entry name" value="MutS_V"/>
    <property type="match status" value="1"/>
</dbReference>
<feature type="domain" description="PWWP" evidence="8">
    <location>
        <begin position="39"/>
        <end position="88"/>
    </location>
</feature>
<keyword evidence="5 6" id="KW-0238">DNA-binding</keyword>
<name>A0AAE1UBU4_9EUCA</name>
<keyword evidence="6" id="KW-0234">DNA repair</keyword>
<dbReference type="PIRSF" id="PIRSF037677">
    <property type="entry name" value="DNA_mis_repair_Msh6"/>
    <property type="match status" value="1"/>
</dbReference>
<comment type="caution">
    <text evidence="9">The sequence shown here is derived from an EMBL/GenBank/DDBJ whole genome shotgun (WGS) entry which is preliminary data.</text>
</comment>
<evidence type="ECO:0000256" key="2">
    <source>
        <dbReference type="ARBA" id="ARBA00022741"/>
    </source>
</evidence>
<keyword evidence="10" id="KW-1185">Reference proteome</keyword>
<dbReference type="PANTHER" id="PTHR11361:SF148">
    <property type="entry name" value="DNA MISMATCH REPAIR PROTEIN MSH6"/>
    <property type="match status" value="1"/>
</dbReference>
<dbReference type="InterPro" id="IPR007861">
    <property type="entry name" value="DNA_mismatch_repair_MutS_clamp"/>
</dbReference>
<evidence type="ECO:0000256" key="6">
    <source>
        <dbReference type="PIRNR" id="PIRNR037677"/>
    </source>
</evidence>
<dbReference type="Pfam" id="PF05190">
    <property type="entry name" value="MutS_IV"/>
    <property type="match status" value="1"/>
</dbReference>
<comment type="function">
    <text evidence="6">Component of the post-replicative DNA mismatch repair system (MMR).</text>
</comment>